<gene>
    <name evidence="1" type="ORF">H4W30_006013</name>
</gene>
<dbReference type="EMBL" id="JADBEJ010000005">
    <property type="protein sequence ID" value="MBE1578953.1"/>
    <property type="molecule type" value="Genomic_DNA"/>
</dbReference>
<evidence type="ECO:0000313" key="1">
    <source>
        <dbReference type="EMBL" id="MBE1578953.1"/>
    </source>
</evidence>
<comment type="caution">
    <text evidence="1">The sequence shown here is derived from an EMBL/GenBank/DDBJ whole genome shotgun (WGS) entry which is preliminary data.</text>
</comment>
<accession>A0ABR9LFL2</accession>
<name>A0ABR9LFL2_9PSEU</name>
<organism evidence="1 2">
    <name type="scientific">Amycolatopsis roodepoortensis</name>
    <dbReference type="NCBI Taxonomy" id="700274"/>
    <lineage>
        <taxon>Bacteria</taxon>
        <taxon>Bacillati</taxon>
        <taxon>Actinomycetota</taxon>
        <taxon>Actinomycetes</taxon>
        <taxon>Pseudonocardiales</taxon>
        <taxon>Pseudonocardiaceae</taxon>
        <taxon>Amycolatopsis</taxon>
    </lineage>
</organism>
<proteinExistence type="predicted"/>
<dbReference type="Proteomes" id="UP000656548">
    <property type="component" value="Unassembled WGS sequence"/>
</dbReference>
<reference evidence="1 2" key="1">
    <citation type="submission" date="2020-10" db="EMBL/GenBank/DDBJ databases">
        <title>Sequencing the genomes of 1000 actinobacteria strains.</title>
        <authorList>
            <person name="Klenk H.-P."/>
        </authorList>
    </citation>
    <scope>NUCLEOTIDE SEQUENCE [LARGE SCALE GENOMIC DNA]</scope>
    <source>
        <strain evidence="1 2">DSM 46661</strain>
    </source>
</reference>
<protein>
    <submittedName>
        <fullName evidence="1">Uncharacterized protein</fullName>
    </submittedName>
</protein>
<evidence type="ECO:0000313" key="2">
    <source>
        <dbReference type="Proteomes" id="UP000656548"/>
    </source>
</evidence>
<keyword evidence="2" id="KW-1185">Reference proteome</keyword>
<sequence>MWTVGVSAAWRAAYRRSVRSAFATVPFYRERWALDGRTDPVLVPGRTGTDSGAAPLAEAVHKIVDLVPLAGGAQRIDPSRGLGPVLRKARSVTGDALVVVLGGDEVRAPVDLPRGVRCCVVDPDVPAPGVLAELSAELRRGRRVLAIGDDKQLAVFAAALPEDRAYRVESVPRRELDTMDSGPYGVLHDPALGYLGAIGECGRWHLDWLRVYARPTTGGLAFTLLRQESPRFVDVLPAGGVRGEIAPCPRHGTPVVLT</sequence>